<dbReference type="OrthoDB" id="1144359at2"/>
<reference evidence="1 2" key="1">
    <citation type="submission" date="2018-10" db="EMBL/GenBank/DDBJ databases">
        <title>Dokdonia luteus sp. nov., isolated from sea water.</title>
        <authorList>
            <person name="Zhou L.Y."/>
            <person name="Du Z.J."/>
        </authorList>
    </citation>
    <scope>NUCLEOTIDE SEQUENCE [LARGE SCALE GENOMIC DNA]</scope>
    <source>
        <strain evidence="1 2">SH27</strain>
    </source>
</reference>
<evidence type="ECO:0000313" key="1">
    <source>
        <dbReference type="EMBL" id="RMB56978.1"/>
    </source>
</evidence>
<comment type="caution">
    <text evidence="1">The sequence shown here is derived from an EMBL/GenBank/DDBJ whole genome shotgun (WGS) entry which is preliminary data.</text>
</comment>
<dbReference type="AlphaFoldDB" id="A0A3M0FWZ2"/>
<name>A0A3M0FWZ2_9FLAO</name>
<proteinExistence type="predicted"/>
<dbReference type="EMBL" id="REFV01000013">
    <property type="protein sequence ID" value="RMB56978.1"/>
    <property type="molecule type" value="Genomic_DNA"/>
</dbReference>
<evidence type="ECO:0008006" key="3">
    <source>
        <dbReference type="Google" id="ProtNLM"/>
    </source>
</evidence>
<evidence type="ECO:0000313" key="2">
    <source>
        <dbReference type="Proteomes" id="UP000281985"/>
    </source>
</evidence>
<gene>
    <name evidence="1" type="ORF">EAX61_13015</name>
</gene>
<dbReference type="Proteomes" id="UP000281985">
    <property type="component" value="Unassembled WGS sequence"/>
</dbReference>
<dbReference type="RefSeq" id="WP_121918136.1">
    <property type="nucleotide sequence ID" value="NZ_REFV01000013.1"/>
</dbReference>
<keyword evidence="2" id="KW-1185">Reference proteome</keyword>
<organism evidence="1 2">
    <name type="scientific">Dokdonia sinensis</name>
    <dbReference type="NCBI Taxonomy" id="2479847"/>
    <lineage>
        <taxon>Bacteria</taxon>
        <taxon>Pseudomonadati</taxon>
        <taxon>Bacteroidota</taxon>
        <taxon>Flavobacteriia</taxon>
        <taxon>Flavobacteriales</taxon>
        <taxon>Flavobacteriaceae</taxon>
        <taxon>Dokdonia</taxon>
    </lineage>
</organism>
<protein>
    <recommendedName>
        <fullName evidence="3">STAS/SEC14 domain-containing protein</fullName>
    </recommendedName>
</protein>
<sequence>MYIEHFSTEEKVDTVYNLDIGKFTIYDNFMVSEIVEGVNLDYKACDILLSIVLSHFGNKPTFGYISNRVHTYSLVPTDLPRLKDLIPNKPRLAIVHHNELGQLSAQFERNFWPFELEVFNNLGQALDYITSSKLAC</sequence>
<accession>A0A3M0FWZ2</accession>